<evidence type="ECO:0000256" key="2">
    <source>
        <dbReference type="ARBA" id="ARBA00012176"/>
    </source>
</evidence>
<dbReference type="PANTHER" id="PTHR12993:SF23">
    <property type="entry name" value="N-ACETYLGLUCOSAMINYLPHOSPHATIDYLINOSITOL DEACETYLASE"/>
    <property type="match status" value="1"/>
</dbReference>
<evidence type="ECO:0000313" key="5">
    <source>
        <dbReference type="Proteomes" id="UP001194746"/>
    </source>
</evidence>
<dbReference type="GO" id="GO:0005783">
    <property type="term" value="C:endoplasmic reticulum"/>
    <property type="evidence" value="ECO:0007669"/>
    <property type="project" value="TreeGrafter"/>
</dbReference>
<reference evidence="4" key="1">
    <citation type="journal article" date="2019" name="Beilstein J. Org. Chem.">
        <title>Nanangenines: drimane sesquiterpenoids as the dominant metabolite cohort of a novel Australian fungus, Aspergillus nanangensis.</title>
        <authorList>
            <person name="Lacey H.J."/>
            <person name="Gilchrist C.L.M."/>
            <person name="Crombie A."/>
            <person name="Kalaitzis J.A."/>
            <person name="Vuong D."/>
            <person name="Rutledge P.J."/>
            <person name="Turner P."/>
            <person name="Pitt J.I."/>
            <person name="Lacey E."/>
            <person name="Chooi Y.H."/>
            <person name="Piggott A.M."/>
        </authorList>
    </citation>
    <scope>NUCLEOTIDE SEQUENCE</scope>
    <source>
        <strain evidence="4">MST-FP2251</strain>
    </source>
</reference>
<keyword evidence="3" id="KW-0732">Signal</keyword>
<dbReference type="EMBL" id="VCAU01000057">
    <property type="protein sequence ID" value="KAF9887695.1"/>
    <property type="molecule type" value="Genomic_DNA"/>
</dbReference>
<protein>
    <recommendedName>
        <fullName evidence="2">N-acetylglucosaminylphosphatidylinositol deacetylase</fullName>
        <ecNumber evidence="2">3.5.1.89</ecNumber>
    </recommendedName>
</protein>
<accession>A0AAD4GSK5</accession>
<dbReference type="GO" id="GO:0000225">
    <property type="term" value="F:N-acetylglucosaminylphosphatidylinositol deacetylase activity"/>
    <property type="evidence" value="ECO:0007669"/>
    <property type="project" value="UniProtKB-EC"/>
</dbReference>
<feature type="chain" id="PRO_5042156850" description="N-acetylglucosaminylphosphatidylinositol deacetylase" evidence="3">
    <location>
        <begin position="22"/>
        <end position="284"/>
    </location>
</feature>
<evidence type="ECO:0000256" key="1">
    <source>
        <dbReference type="ARBA" id="ARBA00006066"/>
    </source>
</evidence>
<evidence type="ECO:0000313" key="4">
    <source>
        <dbReference type="EMBL" id="KAF9887695.1"/>
    </source>
</evidence>
<dbReference type="EC" id="3.5.1.89" evidence="2"/>
<dbReference type="PANTHER" id="PTHR12993">
    <property type="entry name" value="N-ACETYLGLUCOSAMINYL-PHOSPHATIDYLINOSITOL DE-N-ACETYLASE-RELATED"/>
    <property type="match status" value="1"/>
</dbReference>
<keyword evidence="5" id="KW-1185">Reference proteome</keyword>
<organism evidence="4 5">
    <name type="scientific">Aspergillus nanangensis</name>
    <dbReference type="NCBI Taxonomy" id="2582783"/>
    <lineage>
        <taxon>Eukaryota</taxon>
        <taxon>Fungi</taxon>
        <taxon>Dikarya</taxon>
        <taxon>Ascomycota</taxon>
        <taxon>Pezizomycotina</taxon>
        <taxon>Eurotiomycetes</taxon>
        <taxon>Eurotiomycetidae</taxon>
        <taxon>Eurotiales</taxon>
        <taxon>Aspergillaceae</taxon>
        <taxon>Aspergillus</taxon>
        <taxon>Aspergillus subgen. Circumdati</taxon>
    </lineage>
</organism>
<comment type="caution">
    <text evidence="4">The sequence shown here is derived from an EMBL/GenBank/DDBJ whole genome shotgun (WGS) entry which is preliminary data.</text>
</comment>
<dbReference type="AlphaFoldDB" id="A0AAD4GSK5"/>
<reference evidence="4" key="2">
    <citation type="submission" date="2020-02" db="EMBL/GenBank/DDBJ databases">
        <authorList>
            <person name="Gilchrist C.L.M."/>
            <person name="Chooi Y.-H."/>
        </authorList>
    </citation>
    <scope>NUCLEOTIDE SEQUENCE</scope>
    <source>
        <strain evidence="4">MST-FP2251</strain>
    </source>
</reference>
<gene>
    <name evidence="4" type="ORF">FE257_009648</name>
</gene>
<name>A0AAD4GSK5_ASPNN</name>
<dbReference type="Pfam" id="PF02585">
    <property type="entry name" value="PIG-L"/>
    <property type="match status" value="1"/>
</dbReference>
<proteinExistence type="inferred from homology"/>
<dbReference type="SUPFAM" id="SSF102588">
    <property type="entry name" value="LmbE-like"/>
    <property type="match status" value="1"/>
</dbReference>
<dbReference type="InterPro" id="IPR003737">
    <property type="entry name" value="GlcNAc_PI_deacetylase-related"/>
</dbReference>
<dbReference type="InterPro" id="IPR024078">
    <property type="entry name" value="LmbE-like_dom_sf"/>
</dbReference>
<evidence type="ECO:0000256" key="3">
    <source>
        <dbReference type="SAM" id="SignalP"/>
    </source>
</evidence>
<dbReference type="Proteomes" id="UP001194746">
    <property type="component" value="Unassembled WGS sequence"/>
</dbReference>
<comment type="similarity">
    <text evidence="1">Belongs to the PIGL family.</text>
</comment>
<feature type="signal peptide" evidence="3">
    <location>
        <begin position="1"/>
        <end position="21"/>
    </location>
</feature>
<dbReference type="Gene3D" id="3.40.50.10320">
    <property type="entry name" value="LmbE-like"/>
    <property type="match status" value="1"/>
</dbReference>
<sequence>MYHHLTIFLTLTLTLLTTTLSQTLNIVAHQDDDLLFLNPSIQHAIQSGLPTRTLFLTAGDAGQDPSYWNSRQSGSLTAYAQMANAANEWIVSDAGIANVPIPIYTLKHNPSISLGYLHLPDGGMDGNGYESTHYTSLQKLWEGRIGSIATVEGTGASTTVYTKAKLVSVLRELINGFAPERVNTLDFVGGFGGGDHPDHYATGLFAERAAKAATTREIISVEREVVGYMGYPVSEREANLEKRDLDFKRAVFYTYGAWDGVACSSAESCVGTQYESWLQREYTV</sequence>